<dbReference type="EMBL" id="GBXM01055968">
    <property type="protein sequence ID" value="JAH52609.1"/>
    <property type="molecule type" value="Transcribed_RNA"/>
</dbReference>
<evidence type="ECO:0000313" key="1">
    <source>
        <dbReference type="EMBL" id="JAH52609.1"/>
    </source>
</evidence>
<reference evidence="1" key="2">
    <citation type="journal article" date="2015" name="Fish Shellfish Immunol.">
        <title>Early steps in the European eel (Anguilla anguilla)-Vibrio vulnificus interaction in the gills: Role of the RtxA13 toxin.</title>
        <authorList>
            <person name="Callol A."/>
            <person name="Pajuelo D."/>
            <person name="Ebbesson L."/>
            <person name="Teles M."/>
            <person name="MacKenzie S."/>
            <person name="Amaro C."/>
        </authorList>
    </citation>
    <scope>NUCLEOTIDE SEQUENCE</scope>
</reference>
<sequence length="62" mass="6565">MGGVCATSLAAMVGFCIYNLEFMWMAKNGSGVRALDPEVCFSIFPHSDLLPGTSALPPSAQR</sequence>
<name>A0A0E9TG07_ANGAN</name>
<accession>A0A0E9TG07</accession>
<proteinExistence type="predicted"/>
<dbReference type="AlphaFoldDB" id="A0A0E9TG07"/>
<reference evidence="1" key="1">
    <citation type="submission" date="2014-11" db="EMBL/GenBank/DDBJ databases">
        <authorList>
            <person name="Amaro Gonzalez C."/>
        </authorList>
    </citation>
    <scope>NUCLEOTIDE SEQUENCE</scope>
</reference>
<organism evidence="1">
    <name type="scientific">Anguilla anguilla</name>
    <name type="common">European freshwater eel</name>
    <name type="synonym">Muraena anguilla</name>
    <dbReference type="NCBI Taxonomy" id="7936"/>
    <lineage>
        <taxon>Eukaryota</taxon>
        <taxon>Metazoa</taxon>
        <taxon>Chordata</taxon>
        <taxon>Craniata</taxon>
        <taxon>Vertebrata</taxon>
        <taxon>Euteleostomi</taxon>
        <taxon>Actinopterygii</taxon>
        <taxon>Neopterygii</taxon>
        <taxon>Teleostei</taxon>
        <taxon>Anguilliformes</taxon>
        <taxon>Anguillidae</taxon>
        <taxon>Anguilla</taxon>
    </lineage>
</organism>
<protein>
    <submittedName>
        <fullName evidence="1">Uncharacterized protein</fullName>
    </submittedName>
</protein>